<dbReference type="Pfam" id="PF24681">
    <property type="entry name" value="Kelch_KLHDC2_KLHL20_DRC7"/>
    <property type="match status" value="1"/>
</dbReference>
<dbReference type="Gene3D" id="3.30.360.10">
    <property type="entry name" value="Dihydrodipicolinate Reductase, domain 2"/>
    <property type="match status" value="1"/>
</dbReference>
<feature type="compositionally biased region" description="Low complexity" evidence="1">
    <location>
        <begin position="812"/>
        <end position="824"/>
    </location>
</feature>
<comment type="caution">
    <text evidence="5">The sequence shown here is derived from an EMBL/GenBank/DDBJ whole genome shotgun (WGS) entry which is preliminary data.</text>
</comment>
<keyword evidence="2" id="KW-1133">Transmembrane helix</keyword>
<keyword evidence="2" id="KW-0472">Membrane</keyword>
<feature type="transmembrane region" description="Helical" evidence="2">
    <location>
        <begin position="843"/>
        <end position="866"/>
    </location>
</feature>
<dbReference type="GO" id="GO:0000166">
    <property type="term" value="F:nucleotide binding"/>
    <property type="evidence" value="ECO:0007669"/>
    <property type="project" value="InterPro"/>
</dbReference>
<gene>
    <name evidence="5" type="ORF">CTheo_7942</name>
</gene>
<feature type="compositionally biased region" description="Polar residues" evidence="1">
    <location>
        <begin position="1291"/>
        <end position="1307"/>
    </location>
</feature>
<dbReference type="Pfam" id="PF02894">
    <property type="entry name" value="GFO_IDH_MocA_C"/>
    <property type="match status" value="1"/>
</dbReference>
<keyword evidence="6" id="KW-1185">Reference proteome</keyword>
<dbReference type="InterPro" id="IPR004104">
    <property type="entry name" value="Gfo/Idh/MocA-like_OxRdtase_C"/>
</dbReference>
<feature type="region of interest" description="Disordered" evidence="1">
    <location>
        <begin position="769"/>
        <end position="830"/>
    </location>
</feature>
<evidence type="ECO:0008006" key="7">
    <source>
        <dbReference type="Google" id="ProtNLM"/>
    </source>
</evidence>
<sequence>MTVEPTIYTAIVGCGIATQIFHVPLLLAQKSLFTLKTIVDKAGPKSVEAINKQHRTHIKWASDIESVINDEDIEFIVIATPNYMHFGMAKACLEAGKHGRSLFEPQSETQSNRTTSQVLVDKPVTPTYTEAMELARIAKRHGRTLLSFQNRRLDGDFLTVKKLLEERTMGDVYEIESHYDRLRLQLNGTWKEGTQPGCGNTWNLAPHLVDQCLVLFGRPDSVMGLVQNVRQIGHSRLDDSFTIHLYYTSGRQPVTCILRGTLAAVTSKPLRFIVRGDHGTYTKRGHDVQEGQLKRLVSPWDSEFAQEPKCQWGEIELQNADGLIEFDFLPTLKGEYNRIYPNIAGVIEGKEEPLVKWEESAAVVQILQLAFQSAEEGRMLPVPPSRSTCRRHLAALTALVIAPTMAYTPESRWGQAVTIMGNTLYIHGGKTDPSNMYSYSAAPNTNDLISLDLSSPFALSNPPWILLSGSGSQGPSVAFHSLTAFNTTHALAFGGDGGSSLPSPSGSDSAWLLDVSLPASPTWLTQPQDWAGEPVRSMRHAAASSFGRVWVTGGERADGSNLPVAGHYVFQPSVPSFDQLPTNGAPPILFGHGALRLSSNLLLVFGGYNPSSNALADMRTLWLVDTSLSTPVWTNSTATGNIPTPRRDFAYTLLGDGRVFIHGGADADMQIIYSDAAILDVNQNPMQWSAISSFEQVGARRDHMAVSIGGQVLIGFGERFPLLLSAVAHAGLGYGLNGPASTSLLLYETSDNSWGSSFIPVPTPTVLPSNSATNIPSQTTQQSSSSQPANTQSATAPHTSHSITPGPIPTKSRTSSTVQPSSTSPALPPGSIDHGAGSNLKGIAIGAVFAVLVFVGLIVCGAYFALRKRRPIWRRGDGAAWLIGGEHDPMGFDGVHGGEPKDIPIAGSNWQGLRSPRRQWTLLGLGTRQTYGRQRFDILHDEDIREFGDFSASRTSMRREASTGSGGTWGGILNASTSSFRSVGAALGIGRTRQSSYHSVRDPDSREKSASNPFLDASEMLNVSSGSGSSPGTSRPRTVRQESSSSLREVAYLNPFEDPVHDPLLSRDGAVPSGLRSPLSHEGLVGAFRQQDLEDNGQYDHSIIPASLGTYGLAALGRPRANSDARSNGSAASGNALGSGSASPTAVGSVSSHEYLSASLLNVPSAPIRRSDSWWSRFSRSSLRGDRSSHEFSVVRKLSRNSDRQPKPDTSIDFRDPAPPPPLRPMAPIRESSMTPDASPQEPPLPRPPSIVAGPAAVHRRSASSLVTVQTADSAALERMGQIDVVRRTRTASTHHTQSLSLDTNSDILEEPNVAEKASRPRLSVVPGSPSKTATDSHRESRPSTPSLSDDHGTIIASPTELSSSIGHSPTRVNAPARAVTPRRATGKVAERIADYERRMTEVNTGGTSPRKSPVGGGETPRRTRVEYGLVQRPELFIANPDERHSPST</sequence>
<proteinExistence type="predicted"/>
<name>A0A5N5QA19_9AGAM</name>
<evidence type="ECO:0000256" key="1">
    <source>
        <dbReference type="SAM" id="MobiDB-lite"/>
    </source>
</evidence>
<dbReference type="Gene3D" id="3.40.50.720">
    <property type="entry name" value="NAD(P)-binding Rossmann-like Domain"/>
    <property type="match status" value="1"/>
</dbReference>
<dbReference type="Gene3D" id="2.120.10.80">
    <property type="entry name" value="Kelch-type beta propeller"/>
    <property type="match status" value="2"/>
</dbReference>
<dbReference type="Pfam" id="PF01408">
    <property type="entry name" value="GFO_IDH_MocA"/>
    <property type="match status" value="1"/>
</dbReference>
<feature type="compositionally biased region" description="Low complexity" evidence="1">
    <location>
        <begin position="773"/>
        <end position="795"/>
    </location>
</feature>
<accession>A0A5N5QA19</accession>
<dbReference type="OrthoDB" id="432528at2759"/>
<dbReference type="PANTHER" id="PTHR43708:SF1">
    <property type="entry name" value="GALACTOSE_LACTOSE METABOLISM REGULATORY PROTEIN GAL80"/>
    <property type="match status" value="1"/>
</dbReference>
<feature type="compositionally biased region" description="Basic and acidic residues" evidence="1">
    <location>
        <begin position="1389"/>
        <end position="1401"/>
    </location>
</feature>
<feature type="region of interest" description="Disordered" evidence="1">
    <location>
        <begin position="1119"/>
        <end position="1148"/>
    </location>
</feature>
<dbReference type="PANTHER" id="PTHR43708">
    <property type="entry name" value="CONSERVED EXPRESSED OXIDOREDUCTASE (EUROFUNG)"/>
    <property type="match status" value="1"/>
</dbReference>
<dbReference type="InterPro" id="IPR051317">
    <property type="entry name" value="Gfo/Idh/MocA_oxidoreduct"/>
</dbReference>
<feature type="domain" description="Gfo/Idh/MocA-like oxidoreductase N-terminal" evidence="3">
    <location>
        <begin position="9"/>
        <end position="98"/>
    </location>
</feature>
<organism evidence="5 6">
    <name type="scientific">Ceratobasidium theobromae</name>
    <dbReference type="NCBI Taxonomy" id="1582974"/>
    <lineage>
        <taxon>Eukaryota</taxon>
        <taxon>Fungi</taxon>
        <taxon>Dikarya</taxon>
        <taxon>Basidiomycota</taxon>
        <taxon>Agaricomycotina</taxon>
        <taxon>Agaricomycetes</taxon>
        <taxon>Cantharellales</taxon>
        <taxon>Ceratobasidiaceae</taxon>
        <taxon>Ceratobasidium</taxon>
    </lineage>
</organism>
<dbReference type="InterPro" id="IPR036291">
    <property type="entry name" value="NAD(P)-bd_dom_sf"/>
</dbReference>
<dbReference type="InterPro" id="IPR011043">
    <property type="entry name" value="Gal_Oxase/kelch_b-propeller"/>
</dbReference>
<feature type="region of interest" description="Disordered" evidence="1">
    <location>
        <begin position="991"/>
        <end position="1046"/>
    </location>
</feature>
<dbReference type="InterPro" id="IPR000683">
    <property type="entry name" value="Gfo/Idh/MocA-like_OxRdtase_N"/>
</dbReference>
<evidence type="ECO:0000259" key="3">
    <source>
        <dbReference type="Pfam" id="PF01408"/>
    </source>
</evidence>
<feature type="compositionally biased region" description="Basic and acidic residues" evidence="1">
    <location>
        <begin position="999"/>
        <end position="1009"/>
    </location>
</feature>
<feature type="region of interest" description="Disordered" evidence="1">
    <location>
        <begin position="1189"/>
        <end position="1257"/>
    </location>
</feature>
<keyword evidence="2" id="KW-0812">Transmembrane</keyword>
<dbReference type="Proteomes" id="UP000383932">
    <property type="component" value="Unassembled WGS sequence"/>
</dbReference>
<dbReference type="SUPFAM" id="SSF51735">
    <property type="entry name" value="NAD(P)-binding Rossmann-fold domains"/>
    <property type="match status" value="1"/>
</dbReference>
<feature type="compositionally biased region" description="Low complexity" evidence="1">
    <location>
        <begin position="1372"/>
        <end position="1384"/>
    </location>
</feature>
<feature type="compositionally biased region" description="Basic and acidic residues" evidence="1">
    <location>
        <begin position="1189"/>
        <end position="1216"/>
    </location>
</feature>
<evidence type="ECO:0000313" key="6">
    <source>
        <dbReference type="Proteomes" id="UP000383932"/>
    </source>
</evidence>
<feature type="region of interest" description="Disordered" evidence="1">
    <location>
        <begin position="1288"/>
        <end position="1449"/>
    </location>
</feature>
<feature type="domain" description="Gfo/Idh/MocA-like oxidoreductase C-terminal" evidence="4">
    <location>
        <begin position="161"/>
        <end position="381"/>
    </location>
</feature>
<evidence type="ECO:0000256" key="2">
    <source>
        <dbReference type="SAM" id="Phobius"/>
    </source>
</evidence>
<evidence type="ECO:0000313" key="5">
    <source>
        <dbReference type="EMBL" id="KAB5588612.1"/>
    </source>
</evidence>
<feature type="compositionally biased region" description="Low complexity" evidence="1">
    <location>
        <begin position="1024"/>
        <end position="1036"/>
    </location>
</feature>
<feature type="compositionally biased region" description="Polar residues" evidence="1">
    <location>
        <begin position="1402"/>
        <end position="1411"/>
    </location>
</feature>
<dbReference type="InterPro" id="IPR015915">
    <property type="entry name" value="Kelch-typ_b-propeller"/>
</dbReference>
<feature type="compositionally biased region" description="Low complexity" evidence="1">
    <location>
        <begin position="1122"/>
        <end position="1143"/>
    </location>
</feature>
<evidence type="ECO:0000259" key="4">
    <source>
        <dbReference type="Pfam" id="PF02894"/>
    </source>
</evidence>
<dbReference type="SUPFAM" id="SSF50965">
    <property type="entry name" value="Galactose oxidase, central domain"/>
    <property type="match status" value="1"/>
</dbReference>
<protein>
    <recommendedName>
        <fullName evidence="7">Galactose oxidase</fullName>
    </recommendedName>
</protein>
<reference evidence="5 6" key="1">
    <citation type="journal article" date="2019" name="Fungal Biol. Biotechnol.">
        <title>Draft genome sequence of fastidious pathogen Ceratobasidium theobromae, which causes vascular-streak dieback in Theobroma cacao.</title>
        <authorList>
            <person name="Ali S.S."/>
            <person name="Asman A."/>
            <person name="Shao J."/>
            <person name="Firmansyah A.P."/>
            <person name="Susilo A.W."/>
            <person name="Rosmana A."/>
            <person name="McMahon P."/>
            <person name="Junaid M."/>
            <person name="Guest D."/>
            <person name="Kheng T.Y."/>
            <person name="Meinhardt L.W."/>
            <person name="Bailey B.A."/>
        </authorList>
    </citation>
    <scope>NUCLEOTIDE SEQUENCE [LARGE SCALE GENOMIC DNA]</scope>
    <source>
        <strain evidence="5 6">CT2</strain>
    </source>
</reference>
<dbReference type="EMBL" id="SSOP01000408">
    <property type="protein sequence ID" value="KAB5588612.1"/>
    <property type="molecule type" value="Genomic_DNA"/>
</dbReference>